<reference evidence="1 2" key="1">
    <citation type="submission" date="2018-08" db="EMBL/GenBank/DDBJ databases">
        <title>A genome reference for cultivated species of the human gut microbiota.</title>
        <authorList>
            <person name="Zou Y."/>
            <person name="Xue W."/>
            <person name="Luo G."/>
        </authorList>
    </citation>
    <scope>NUCLEOTIDE SEQUENCE [LARGE SCALE GENOMIC DNA]</scope>
    <source>
        <strain evidence="1 2">TF10-9AT</strain>
    </source>
</reference>
<dbReference type="PANTHER" id="PTHR43072:SF8">
    <property type="entry name" value="ACYLTRANSFERASE FABY-RELATED"/>
    <property type="match status" value="1"/>
</dbReference>
<dbReference type="PROSITE" id="PS51186">
    <property type="entry name" value="GNAT"/>
    <property type="match status" value="1"/>
</dbReference>
<sequence>MIDMAKTTLRFAEIDDANELLQIYAPYVEQTAITFEYDVPTAAEFSKRIKNTKEKYPYIVAEIDGKIIGYAYAGTFKSRAAYDWAVETSIYVAKDDRGLGTGTLLYAALEAILKLQGITNVNACITYADQEDEHLTHGSVDFHKKHDYRLVGRFKKCGYKFDTWYDMIWMEKFISKHVVPMPAIKSIKEIEDEAERTLESLS</sequence>
<evidence type="ECO:0000313" key="2">
    <source>
        <dbReference type="Proteomes" id="UP000260790"/>
    </source>
</evidence>
<dbReference type="CDD" id="cd04301">
    <property type="entry name" value="NAT_SF"/>
    <property type="match status" value="1"/>
</dbReference>
<dbReference type="InterPro" id="IPR016181">
    <property type="entry name" value="Acyl_CoA_acyltransferase"/>
</dbReference>
<organism evidence="1 2">
    <name type="scientific">Ligilactobacillus ruminis</name>
    <dbReference type="NCBI Taxonomy" id="1623"/>
    <lineage>
        <taxon>Bacteria</taxon>
        <taxon>Bacillati</taxon>
        <taxon>Bacillota</taxon>
        <taxon>Bacilli</taxon>
        <taxon>Lactobacillales</taxon>
        <taxon>Lactobacillaceae</taxon>
        <taxon>Ligilactobacillus</taxon>
    </lineage>
</organism>
<name>A0A3E4M6V6_9LACO</name>
<dbReference type="EMBL" id="QSQR01000009">
    <property type="protein sequence ID" value="RGK45346.1"/>
    <property type="molecule type" value="Genomic_DNA"/>
</dbReference>
<dbReference type="GO" id="GO:0016747">
    <property type="term" value="F:acyltransferase activity, transferring groups other than amino-acyl groups"/>
    <property type="evidence" value="ECO:0007669"/>
    <property type="project" value="InterPro"/>
</dbReference>
<dbReference type="AlphaFoldDB" id="A0A3E4M6V6"/>
<dbReference type="SUPFAM" id="SSF55729">
    <property type="entry name" value="Acyl-CoA N-acyltransferases (Nat)"/>
    <property type="match status" value="1"/>
</dbReference>
<dbReference type="Proteomes" id="UP000260790">
    <property type="component" value="Unassembled WGS sequence"/>
</dbReference>
<keyword evidence="1" id="KW-0808">Transferase</keyword>
<protein>
    <submittedName>
        <fullName evidence="1">N-acetyltransferase</fullName>
    </submittedName>
</protein>
<dbReference type="PANTHER" id="PTHR43072">
    <property type="entry name" value="N-ACETYLTRANSFERASE"/>
    <property type="match status" value="1"/>
</dbReference>
<dbReference type="InterPro" id="IPR000182">
    <property type="entry name" value="GNAT_dom"/>
</dbReference>
<dbReference type="Pfam" id="PF13420">
    <property type="entry name" value="Acetyltransf_4"/>
    <property type="match status" value="1"/>
</dbReference>
<gene>
    <name evidence="1" type="ORF">DXD09_08440</name>
</gene>
<evidence type="ECO:0000313" key="1">
    <source>
        <dbReference type="EMBL" id="RGK45346.1"/>
    </source>
</evidence>
<proteinExistence type="predicted"/>
<dbReference type="Gene3D" id="3.40.630.30">
    <property type="match status" value="1"/>
</dbReference>
<dbReference type="RefSeq" id="WP_003694047.1">
    <property type="nucleotide sequence ID" value="NZ_JADNNQ010000175.1"/>
</dbReference>
<accession>A0A3E4M6V6</accession>
<comment type="caution">
    <text evidence="1">The sequence shown here is derived from an EMBL/GenBank/DDBJ whole genome shotgun (WGS) entry which is preliminary data.</text>
</comment>